<protein>
    <submittedName>
        <fullName evidence="2">Uncharacterized protein</fullName>
    </submittedName>
</protein>
<evidence type="ECO:0000256" key="1">
    <source>
        <dbReference type="SAM" id="Phobius"/>
    </source>
</evidence>
<feature type="transmembrane region" description="Helical" evidence="1">
    <location>
        <begin position="27"/>
        <end position="46"/>
    </location>
</feature>
<keyword evidence="1" id="KW-1133">Transmembrane helix</keyword>
<proteinExistence type="predicted"/>
<evidence type="ECO:0000313" key="2">
    <source>
        <dbReference type="EMBL" id="DAF49042.1"/>
    </source>
</evidence>
<keyword evidence="1" id="KW-0472">Membrane</keyword>
<reference evidence="2" key="1">
    <citation type="journal article" date="2021" name="Proc. Natl. Acad. Sci. U.S.A.">
        <title>A Catalog of Tens of Thousands of Viruses from Human Metagenomes Reveals Hidden Associations with Chronic Diseases.</title>
        <authorList>
            <person name="Tisza M.J."/>
            <person name="Buck C.B."/>
        </authorList>
    </citation>
    <scope>NUCLEOTIDE SEQUENCE</scope>
    <source>
        <strain evidence="2">Ctnpt50</strain>
    </source>
</reference>
<dbReference type="EMBL" id="BK032577">
    <property type="protein sequence ID" value="DAF49042.1"/>
    <property type="molecule type" value="Genomic_DNA"/>
</dbReference>
<accession>A0A8S5SED2</accession>
<sequence>MFKISIFQIQFLSFRFTRFFGKFCQNFFVYIAQNIVCLLAKFYPIYTKKLAIFDNKIFLLFTFFKC</sequence>
<organism evidence="2">
    <name type="scientific">Siphoviridae sp. ctnpt50</name>
    <dbReference type="NCBI Taxonomy" id="2827941"/>
    <lineage>
        <taxon>Viruses</taxon>
        <taxon>Duplodnaviria</taxon>
        <taxon>Heunggongvirae</taxon>
        <taxon>Uroviricota</taxon>
        <taxon>Caudoviricetes</taxon>
    </lineage>
</organism>
<keyword evidence="1" id="KW-0812">Transmembrane</keyword>
<name>A0A8S5SED2_9CAUD</name>